<feature type="region of interest" description="Disordered" evidence="1">
    <location>
        <begin position="1"/>
        <end position="100"/>
    </location>
</feature>
<evidence type="ECO:0000313" key="3">
    <source>
        <dbReference type="EMBL" id="KEI73187.1"/>
    </source>
</evidence>
<feature type="compositionally biased region" description="Basic and acidic residues" evidence="1">
    <location>
        <begin position="170"/>
        <end position="182"/>
    </location>
</feature>
<protein>
    <recommendedName>
        <fullName evidence="2">WH2 domain-containing protein</fullName>
    </recommendedName>
</protein>
<evidence type="ECO:0000259" key="2">
    <source>
        <dbReference type="PROSITE" id="PS51082"/>
    </source>
</evidence>
<keyword evidence="4" id="KW-1185">Reference proteome</keyword>
<dbReference type="GO" id="GO:0003779">
    <property type="term" value="F:actin binding"/>
    <property type="evidence" value="ECO:0007669"/>
    <property type="project" value="InterPro"/>
</dbReference>
<comment type="caution">
    <text evidence="3">The sequence shown here is derived from an EMBL/GenBank/DDBJ whole genome shotgun (WGS) entry which is preliminary data.</text>
</comment>
<feature type="compositionally biased region" description="Polar residues" evidence="1">
    <location>
        <begin position="517"/>
        <end position="527"/>
    </location>
</feature>
<feature type="compositionally biased region" description="Basic and acidic residues" evidence="1">
    <location>
        <begin position="16"/>
        <end position="29"/>
    </location>
</feature>
<evidence type="ECO:0000313" key="4">
    <source>
        <dbReference type="Proteomes" id="UP000027997"/>
    </source>
</evidence>
<feature type="region of interest" description="Disordered" evidence="1">
    <location>
        <begin position="694"/>
        <end position="743"/>
    </location>
</feature>
<evidence type="ECO:0000256" key="1">
    <source>
        <dbReference type="SAM" id="MobiDB-lite"/>
    </source>
</evidence>
<feature type="compositionally biased region" description="Pro residues" evidence="1">
    <location>
        <begin position="622"/>
        <end position="633"/>
    </location>
</feature>
<dbReference type="Proteomes" id="UP000027997">
    <property type="component" value="Unassembled WGS sequence"/>
</dbReference>
<name>A0A081KGB1_9GAMM</name>
<feature type="compositionally biased region" description="Polar residues" evidence="1">
    <location>
        <begin position="694"/>
        <end position="705"/>
    </location>
</feature>
<gene>
    <name evidence="3" type="ORF">GV64_22945</name>
</gene>
<feature type="compositionally biased region" description="Polar residues" evidence="1">
    <location>
        <begin position="252"/>
        <end position="285"/>
    </location>
</feature>
<dbReference type="PROSITE" id="PS51082">
    <property type="entry name" value="WH2"/>
    <property type="match status" value="1"/>
</dbReference>
<feature type="region of interest" description="Disordered" evidence="1">
    <location>
        <begin position="658"/>
        <end position="678"/>
    </location>
</feature>
<dbReference type="InterPro" id="IPR003124">
    <property type="entry name" value="WH2_dom"/>
</dbReference>
<feature type="region of interest" description="Disordered" evidence="1">
    <location>
        <begin position="605"/>
        <end position="642"/>
    </location>
</feature>
<dbReference type="RefSeq" id="WP_020582389.1">
    <property type="nucleotide sequence ID" value="NZ_JOJP01000001.1"/>
</dbReference>
<feature type="region of interest" description="Disordered" evidence="1">
    <location>
        <begin position="499"/>
        <end position="531"/>
    </location>
</feature>
<feature type="domain" description="WH2" evidence="2">
    <location>
        <begin position="644"/>
        <end position="661"/>
    </location>
</feature>
<feature type="compositionally biased region" description="Basic and acidic residues" evidence="1">
    <location>
        <begin position="732"/>
        <end position="743"/>
    </location>
</feature>
<dbReference type="AlphaFoldDB" id="A0A081KGB1"/>
<proteinExistence type="predicted"/>
<sequence>MAARVEGPTVQVVDISTKELDKNARPPEGKHKHRSVQSNHSGDNAVKPTKNTEKTEPSNTVTGRQVSERKAVKTKGLNHPLGDLPPLTGQTKAESKTSHKGIPANELKLLEAEIKEANSLSQLGKTYRKLSGLRKEYLPECPTDRQIMPFHKVRMSVRSQASNLVKKHFKDPAHPTQKELSKVSKQVSKFPDPRAKRALKITYNLPDTENKASKESANQSIKNGITASEQLIATLDSALGESISSGGLVKSPTEQYPKSPTAFRQQSFSQPKKINTPHTANTARASQKSIDRLFAEARNTHSYTKLASHIHQLSNNPAWAAQQSSVNQLTKRLVSEVLASPIDCQALEFIYHKFISDQHPTDASAAVLNGILDNCRVILAQEPEQAKSLVFNICRDLAKASREYHPQLEQLTTAASLYRHTSQAINNGILNIQMAVSFNWTDSDLQEEQHAWVLARHQLNNPEKYSPVDEQVVDEEVLDDDYDLFIEKLEELTASFKQDALSTEDTSSPDEALPSAESLNAETSKPKTLQHDVLFTRTAPKLDSNEQYAGPVNLSPNDLVSRRKAIAGDSDSESELESTFNSTLSTTARSLEQDSITLVDLEAEEDSIEPSDMVNQKAEDIPPLPQKAPPPSVPYISSAPASDDRKNLLLDIQKGMILRPVETDKHPKTSKKQQGDKIASPVMNALANNPMLQNKDIGSTEQQSPVVEEDSYQPPLDKAKKPPLGGNIDLMSELRGRLNEKKR</sequence>
<feature type="region of interest" description="Disordered" evidence="1">
    <location>
        <begin position="170"/>
        <end position="189"/>
    </location>
</feature>
<reference evidence="3 4" key="1">
    <citation type="submission" date="2014-06" db="EMBL/GenBank/DDBJ databases">
        <title>Whole Genome Sequences of Three Symbiotic Endozoicomonas Bacteria.</title>
        <authorList>
            <person name="Neave M.J."/>
            <person name="Apprill A."/>
            <person name="Voolstra C.R."/>
        </authorList>
    </citation>
    <scope>NUCLEOTIDE SEQUENCE [LARGE SCALE GENOMIC DNA]</scope>
    <source>
        <strain evidence="3 4">DSM 22380</strain>
    </source>
</reference>
<organism evidence="3 4">
    <name type="scientific">Endozoicomonas elysicola</name>
    <dbReference type="NCBI Taxonomy" id="305900"/>
    <lineage>
        <taxon>Bacteria</taxon>
        <taxon>Pseudomonadati</taxon>
        <taxon>Pseudomonadota</taxon>
        <taxon>Gammaproteobacteria</taxon>
        <taxon>Oceanospirillales</taxon>
        <taxon>Endozoicomonadaceae</taxon>
        <taxon>Endozoicomonas</taxon>
    </lineage>
</organism>
<feature type="region of interest" description="Disordered" evidence="1">
    <location>
        <begin position="249"/>
        <end position="285"/>
    </location>
</feature>
<accession>A0A081KGB1</accession>
<dbReference type="EMBL" id="JOJP01000001">
    <property type="protein sequence ID" value="KEI73187.1"/>
    <property type="molecule type" value="Genomic_DNA"/>
</dbReference>